<dbReference type="InterPro" id="IPR038765">
    <property type="entry name" value="Papain-like_cys_pep_sf"/>
</dbReference>
<dbReference type="Gene3D" id="3.90.70.50">
    <property type="entry name" value="Peptidase C10, streptopain"/>
    <property type="match status" value="1"/>
</dbReference>
<sequence>MRKSFLFISLAAVMAAPVASARSLSPSEALDRATAEAVMPVSRSGGSPELIMTLGSDEAPAIYVFNRSGKGYMILSADDVAAPVIGYSDNGRLDPDNLPENLRFWLELNKEQILRASAEGHAPYSRAAIPDHEPIGPLMTTMWNQEGPYNDLCPMIGSARTVTGCVATAMAEVMKYHNWPDKGAEDAMISYQWHNGTSVVTLSEDFSNYEFQWDLMIDDYRDSHTKEQANAVAKLMQACGYSVSMNYGTSASGSFGAKVGGALVNYFKYDAGLHNEPREMYSSAAWDNMIYENLKTCGPVLWWGSGSVGHCFVCDGYRGDGFYHFNWGWGGLSDGYYLLDALNPGSTGVGGGTGGFNNGQGVLLGVKPAGNDSPAKRRYTFYASQGITETFVSGSLLSMFGTFSNLSPYMVNATFKFRIFAEVNGEEKYLTSCTASIPSAGTEFYPPYYESMIECNIPESLEDGTYHIYPAVEFDGEEHVFASAPGYPDYVIYTREGGVNKAELHQTASLEVENLCANVNNLIYNGKRFRVTGTAKFVGGVGDTERYIGVRLLSPSGEIIAYSTELNIKFSDEGCDFDFVSAGFNIAPGEYTLALQLGFETIATCPVTITDEIPEGEYQITAVEVVSAVDPQNLKFNITVKGISGLIDEYMTVKISRSITPLNTDRRVPVFVTGGQTAVISYTVSLPSYMVLPGQQHIVRAERQSGTSTVGKTASAYFILGDTSGIDGIGADTEVPAEYFNLQGMPVSGENLAPGIYIRRQGPEVTKILVK</sequence>
<protein>
    <recommendedName>
        <fullName evidence="8">Spi protease inhibitor domain-containing protein</fullName>
    </recommendedName>
</protein>
<dbReference type="InterPro" id="IPR000200">
    <property type="entry name" value="Peptidase_C10"/>
</dbReference>
<comment type="similarity">
    <text evidence="1">Belongs to the peptidase C10 family.</text>
</comment>
<dbReference type="GO" id="GO:0006508">
    <property type="term" value="P:proteolysis"/>
    <property type="evidence" value="ECO:0007669"/>
    <property type="project" value="UniProtKB-KW"/>
</dbReference>
<evidence type="ECO:0000256" key="5">
    <source>
        <dbReference type="ARBA" id="ARBA00022807"/>
    </source>
</evidence>
<evidence type="ECO:0000256" key="3">
    <source>
        <dbReference type="ARBA" id="ARBA00022729"/>
    </source>
</evidence>
<dbReference type="GeneID" id="82524978"/>
<evidence type="ECO:0000256" key="4">
    <source>
        <dbReference type="ARBA" id="ARBA00022801"/>
    </source>
</evidence>
<gene>
    <name evidence="9" type="ORF">C5O23_01260</name>
</gene>
<keyword evidence="5" id="KW-0788">Thiol protease</keyword>
<feature type="signal peptide" evidence="7">
    <location>
        <begin position="1"/>
        <end position="21"/>
    </location>
</feature>
<reference evidence="10" key="1">
    <citation type="submission" date="2018-02" db="EMBL/GenBank/DDBJ databases">
        <authorList>
            <person name="Clavel T."/>
            <person name="Strowig T."/>
        </authorList>
    </citation>
    <scope>NUCLEOTIDE SEQUENCE [LARGE SCALE GENOMIC DNA]</scope>
    <source>
        <strain evidence="10">DSM 103720</strain>
    </source>
</reference>
<dbReference type="SUPFAM" id="SSF54001">
    <property type="entry name" value="Cysteine proteinases"/>
    <property type="match status" value="1"/>
</dbReference>
<accession>A0A2V1ITK7</accession>
<keyword evidence="2" id="KW-0645">Protease</keyword>
<evidence type="ECO:0000256" key="6">
    <source>
        <dbReference type="PIRSR" id="PIRSR600200-1"/>
    </source>
</evidence>
<comment type="caution">
    <text evidence="9">The sequence shown here is derived from an EMBL/GenBank/DDBJ whole genome shotgun (WGS) entry which is preliminary data.</text>
</comment>
<dbReference type="PRINTS" id="PR00797">
    <property type="entry name" value="STREPTOPAIN"/>
</dbReference>
<dbReference type="Pfam" id="PF01640">
    <property type="entry name" value="Peptidase_C10"/>
    <property type="match status" value="1"/>
</dbReference>
<feature type="active site" description="Nucleophile" evidence="6">
    <location>
        <position position="165"/>
    </location>
</feature>
<evidence type="ECO:0000313" key="9">
    <source>
        <dbReference type="EMBL" id="PWB04215.1"/>
    </source>
</evidence>
<feature type="active site" description="Proton acceptor" evidence="6">
    <location>
        <position position="310"/>
    </location>
</feature>
<keyword evidence="4" id="KW-0378">Hydrolase</keyword>
<evidence type="ECO:0000259" key="8">
    <source>
        <dbReference type="Pfam" id="PF13734"/>
    </source>
</evidence>
<name>A0A2V1ITK7_9BACT</name>
<proteinExistence type="inferred from homology"/>
<dbReference type="Pfam" id="PF13734">
    <property type="entry name" value="Inhibitor_I69"/>
    <property type="match status" value="1"/>
</dbReference>
<feature type="domain" description="Spi protease inhibitor" evidence="8">
    <location>
        <begin position="52"/>
        <end position="113"/>
    </location>
</feature>
<evidence type="ECO:0000313" key="10">
    <source>
        <dbReference type="Proteomes" id="UP000244905"/>
    </source>
</evidence>
<keyword evidence="10" id="KW-1185">Reference proteome</keyword>
<dbReference type="EMBL" id="PUEC01000002">
    <property type="protein sequence ID" value="PWB04215.1"/>
    <property type="molecule type" value="Genomic_DNA"/>
</dbReference>
<dbReference type="InterPro" id="IPR025896">
    <property type="entry name" value="Spi_Prtas-inh"/>
</dbReference>
<feature type="chain" id="PRO_5016167724" description="Spi protease inhibitor domain-containing protein" evidence="7">
    <location>
        <begin position="22"/>
        <end position="771"/>
    </location>
</feature>
<evidence type="ECO:0000256" key="1">
    <source>
        <dbReference type="ARBA" id="ARBA00009693"/>
    </source>
</evidence>
<organism evidence="9 10">
    <name type="scientific">Duncaniella muris</name>
    <dbReference type="NCBI Taxonomy" id="2094150"/>
    <lineage>
        <taxon>Bacteria</taxon>
        <taxon>Pseudomonadati</taxon>
        <taxon>Bacteroidota</taxon>
        <taxon>Bacteroidia</taxon>
        <taxon>Bacteroidales</taxon>
        <taxon>Muribaculaceae</taxon>
        <taxon>Duncaniella</taxon>
    </lineage>
</organism>
<dbReference type="Proteomes" id="UP000244905">
    <property type="component" value="Unassembled WGS sequence"/>
</dbReference>
<evidence type="ECO:0000256" key="2">
    <source>
        <dbReference type="ARBA" id="ARBA00022670"/>
    </source>
</evidence>
<dbReference type="AlphaFoldDB" id="A0A2V1ITK7"/>
<keyword evidence="3 7" id="KW-0732">Signal</keyword>
<evidence type="ECO:0000256" key="7">
    <source>
        <dbReference type="SAM" id="SignalP"/>
    </source>
</evidence>
<dbReference type="RefSeq" id="WP_107031139.1">
    <property type="nucleotide sequence ID" value="NZ_CAPEJN010000009.1"/>
</dbReference>
<dbReference type="GO" id="GO:0008234">
    <property type="term" value="F:cysteine-type peptidase activity"/>
    <property type="evidence" value="ECO:0007669"/>
    <property type="project" value="UniProtKB-KW"/>
</dbReference>
<dbReference type="InterPro" id="IPR044934">
    <property type="entry name" value="Streptopain_sf"/>
</dbReference>